<dbReference type="Proteomes" id="UP001138500">
    <property type="component" value="Unassembled WGS sequence"/>
</dbReference>
<reference evidence="1 2" key="1">
    <citation type="journal article" date="2018" name="IMA Fungus">
        <title>IMA Genome-F 10: Nine draft genome sequences of Claviceps purpurea s.lat., including C. arundinis, C. humidiphila, and C. cf. spartinae, pseudomolecules for the pitch canker pathogen Fusarium circinatum, draft genome of Davidsoniella eucalypti, Grosmannia galeiformis, Quambalaria eucalypti, and Teratosphaeria destructans.</title>
        <authorList>
            <person name="Wingfield B.D."/>
            <person name="Liu M."/>
            <person name="Nguyen H.D."/>
            <person name="Lane F.A."/>
            <person name="Morgan S.W."/>
            <person name="De Vos L."/>
            <person name="Wilken P.M."/>
            <person name="Duong T.A."/>
            <person name="Aylward J."/>
            <person name="Coetzee M.P."/>
            <person name="Dadej K."/>
            <person name="De Beer Z.W."/>
            <person name="Findlay W."/>
            <person name="Havenga M."/>
            <person name="Kolarik M."/>
            <person name="Menzies J.G."/>
            <person name="Naidoo K."/>
            <person name="Pochopski O."/>
            <person name="Shoukouhi P."/>
            <person name="Santana Q.C."/>
            <person name="Seifert K.A."/>
            <person name="Soal N."/>
            <person name="Steenkamp E.T."/>
            <person name="Tatham C.T."/>
            <person name="van der Nest M.A."/>
            <person name="Wingfield M.J."/>
        </authorList>
    </citation>
    <scope>NUCLEOTIDE SEQUENCE [LARGE SCALE GENOMIC DNA]</scope>
    <source>
        <strain evidence="1">CMW44962</strain>
    </source>
</reference>
<evidence type="ECO:0000313" key="2">
    <source>
        <dbReference type="Proteomes" id="UP001138500"/>
    </source>
</evidence>
<keyword evidence="2" id="KW-1185">Reference proteome</keyword>
<organism evidence="1 2">
    <name type="scientific">Teratosphaeria destructans</name>
    <dbReference type="NCBI Taxonomy" id="418781"/>
    <lineage>
        <taxon>Eukaryota</taxon>
        <taxon>Fungi</taxon>
        <taxon>Dikarya</taxon>
        <taxon>Ascomycota</taxon>
        <taxon>Pezizomycotina</taxon>
        <taxon>Dothideomycetes</taxon>
        <taxon>Dothideomycetidae</taxon>
        <taxon>Mycosphaerellales</taxon>
        <taxon>Teratosphaeriaceae</taxon>
        <taxon>Teratosphaeria</taxon>
    </lineage>
</organism>
<dbReference type="AlphaFoldDB" id="A0A9W7SQ39"/>
<protein>
    <submittedName>
        <fullName evidence="1">Uncharacterized protein</fullName>
    </submittedName>
</protein>
<evidence type="ECO:0000313" key="1">
    <source>
        <dbReference type="EMBL" id="KAH9826529.1"/>
    </source>
</evidence>
<dbReference type="EMBL" id="RIBY02001978">
    <property type="protein sequence ID" value="KAH9826529.1"/>
    <property type="molecule type" value="Genomic_DNA"/>
</dbReference>
<proteinExistence type="predicted"/>
<gene>
    <name evidence="1" type="ORF">Tdes44962_MAKER00493</name>
</gene>
<reference evidence="1 2" key="2">
    <citation type="journal article" date="2021" name="Curr. Genet.">
        <title>Genetic response to nitrogen starvation in the aggressive Eucalyptus foliar pathogen Teratosphaeria destructans.</title>
        <authorList>
            <person name="Havenga M."/>
            <person name="Wingfield B.D."/>
            <person name="Wingfield M.J."/>
            <person name="Dreyer L.L."/>
            <person name="Roets F."/>
            <person name="Aylward J."/>
        </authorList>
    </citation>
    <scope>NUCLEOTIDE SEQUENCE [LARGE SCALE GENOMIC DNA]</scope>
    <source>
        <strain evidence="1">CMW44962</strain>
    </source>
</reference>
<comment type="caution">
    <text evidence="1">The sequence shown here is derived from an EMBL/GenBank/DDBJ whole genome shotgun (WGS) entry which is preliminary data.</text>
</comment>
<name>A0A9W7SQ39_9PEZI</name>
<accession>A0A9W7SQ39</accession>
<sequence length="187" mass="20810">MRLTRAFLVVVEMIDDQAVPLRRNADVQLQQQAADGGGHRLRAGQGQQDVRALIHEVDQDIRGEVGAETLCLGGKEKEVGIRRDAVLEEREGGVFDRDVGDVEAAVCGRRSMTLSDDARSDMAVLLCRSNQNWLYLVLSASSSTTTSNLVPWADKAETRLNRPRKRPRMRTCIVMYLAMSCSTLEYS</sequence>